<dbReference type="EMBL" id="ML978216">
    <property type="protein sequence ID" value="KAF2028162.1"/>
    <property type="molecule type" value="Genomic_DNA"/>
</dbReference>
<organism evidence="1 2">
    <name type="scientific">Setomelanomma holmii</name>
    <dbReference type="NCBI Taxonomy" id="210430"/>
    <lineage>
        <taxon>Eukaryota</taxon>
        <taxon>Fungi</taxon>
        <taxon>Dikarya</taxon>
        <taxon>Ascomycota</taxon>
        <taxon>Pezizomycotina</taxon>
        <taxon>Dothideomycetes</taxon>
        <taxon>Pleosporomycetidae</taxon>
        <taxon>Pleosporales</taxon>
        <taxon>Pleosporineae</taxon>
        <taxon>Phaeosphaeriaceae</taxon>
        <taxon>Setomelanomma</taxon>
    </lineage>
</organism>
<proteinExistence type="predicted"/>
<gene>
    <name evidence="1" type="ORF">EK21DRAFT_114082</name>
</gene>
<protein>
    <submittedName>
        <fullName evidence="1">Uncharacterized protein</fullName>
    </submittedName>
</protein>
<evidence type="ECO:0000313" key="2">
    <source>
        <dbReference type="Proteomes" id="UP000799777"/>
    </source>
</evidence>
<dbReference type="Proteomes" id="UP000799777">
    <property type="component" value="Unassembled WGS sequence"/>
</dbReference>
<evidence type="ECO:0000313" key="1">
    <source>
        <dbReference type="EMBL" id="KAF2028162.1"/>
    </source>
</evidence>
<reference evidence="1" key="1">
    <citation type="journal article" date="2020" name="Stud. Mycol.">
        <title>101 Dothideomycetes genomes: a test case for predicting lifestyles and emergence of pathogens.</title>
        <authorList>
            <person name="Haridas S."/>
            <person name="Albert R."/>
            <person name="Binder M."/>
            <person name="Bloem J."/>
            <person name="Labutti K."/>
            <person name="Salamov A."/>
            <person name="Andreopoulos B."/>
            <person name="Baker S."/>
            <person name="Barry K."/>
            <person name="Bills G."/>
            <person name="Bluhm B."/>
            <person name="Cannon C."/>
            <person name="Castanera R."/>
            <person name="Culley D."/>
            <person name="Daum C."/>
            <person name="Ezra D."/>
            <person name="Gonzalez J."/>
            <person name="Henrissat B."/>
            <person name="Kuo A."/>
            <person name="Liang C."/>
            <person name="Lipzen A."/>
            <person name="Lutzoni F."/>
            <person name="Magnuson J."/>
            <person name="Mondo S."/>
            <person name="Nolan M."/>
            <person name="Ohm R."/>
            <person name="Pangilinan J."/>
            <person name="Park H.-J."/>
            <person name="Ramirez L."/>
            <person name="Alfaro M."/>
            <person name="Sun H."/>
            <person name="Tritt A."/>
            <person name="Yoshinaga Y."/>
            <person name="Zwiers L.-H."/>
            <person name="Turgeon B."/>
            <person name="Goodwin S."/>
            <person name="Spatafora J."/>
            <person name="Crous P."/>
            <person name="Grigoriev I."/>
        </authorList>
    </citation>
    <scope>NUCLEOTIDE SEQUENCE</scope>
    <source>
        <strain evidence="1">CBS 110217</strain>
    </source>
</reference>
<dbReference type="OrthoDB" id="3809902at2759"/>
<sequence>MTLQVSLGSGNYYRRDNANNRGLMDRLLPRICRINIVLCNRRPGDNMAGHFWFEVYLLSQVLRERSKRLKEFRIAAYAPLPKTKTDRVNGEDVRNVGEFPFVPPPHDFLNGLPLHTSSCQISNHTPGCGTKDKHLLRSEPDPSAKYLQDLALMGKWIYAEDQNARRP</sequence>
<keyword evidence="2" id="KW-1185">Reference proteome</keyword>
<comment type="caution">
    <text evidence="1">The sequence shown here is derived from an EMBL/GenBank/DDBJ whole genome shotgun (WGS) entry which is preliminary data.</text>
</comment>
<accession>A0A9P4H741</accession>
<name>A0A9P4H741_9PLEO</name>
<dbReference type="AlphaFoldDB" id="A0A9P4H741"/>